<dbReference type="RefSeq" id="WP_188990528.1">
    <property type="nucleotide sequence ID" value="NZ_BMHP01000001.1"/>
</dbReference>
<proteinExistence type="predicted"/>
<dbReference type="SMART" id="SM00347">
    <property type="entry name" value="HTH_MARR"/>
    <property type="match status" value="1"/>
</dbReference>
<dbReference type="Proteomes" id="UP000612456">
    <property type="component" value="Unassembled WGS sequence"/>
</dbReference>
<dbReference type="PANTHER" id="PTHR42756:SF1">
    <property type="entry name" value="TRANSCRIPTIONAL REPRESSOR OF EMRAB OPERON"/>
    <property type="match status" value="1"/>
</dbReference>
<dbReference type="PRINTS" id="PR00598">
    <property type="entry name" value="HTHMARR"/>
</dbReference>
<dbReference type="Pfam" id="PF01047">
    <property type="entry name" value="MarR"/>
    <property type="match status" value="1"/>
</dbReference>
<name>A0A916YRH6_9BACL</name>
<gene>
    <name evidence="5" type="primary">slyA</name>
    <name evidence="5" type="ORF">GCM10010911_14670</name>
</gene>
<reference evidence="5" key="2">
    <citation type="submission" date="2020-09" db="EMBL/GenBank/DDBJ databases">
        <authorList>
            <person name="Sun Q."/>
            <person name="Zhou Y."/>
        </authorList>
    </citation>
    <scope>NUCLEOTIDE SEQUENCE</scope>
    <source>
        <strain evidence="5">CGMCC 1.15178</strain>
    </source>
</reference>
<evidence type="ECO:0000256" key="1">
    <source>
        <dbReference type="ARBA" id="ARBA00023015"/>
    </source>
</evidence>
<evidence type="ECO:0000256" key="2">
    <source>
        <dbReference type="ARBA" id="ARBA00023125"/>
    </source>
</evidence>
<evidence type="ECO:0000313" key="6">
    <source>
        <dbReference type="Proteomes" id="UP000612456"/>
    </source>
</evidence>
<dbReference type="EMBL" id="BMHP01000001">
    <property type="protein sequence ID" value="GGD57940.1"/>
    <property type="molecule type" value="Genomic_DNA"/>
</dbReference>
<protein>
    <submittedName>
        <fullName evidence="5">Transcriptional regulator SlyA</fullName>
    </submittedName>
</protein>
<keyword evidence="2" id="KW-0238">DNA-binding</keyword>
<sequence length="147" mass="16840">MAANENVLERSVGALMGVTYRKMTNVLQARLKDYEITTEQWSVLFQVDQTDGLIQKEIAELAGKDKATTTRILDHLEEKGLISRKMSESDRRSFQVSSTDKGALLLKETLPIEKQVNQEIKQCMTDDEHELLMELLLRINHHVNKLT</sequence>
<dbReference type="SUPFAM" id="SSF46785">
    <property type="entry name" value="Winged helix' DNA-binding domain"/>
    <property type="match status" value="1"/>
</dbReference>
<dbReference type="GO" id="GO:0003677">
    <property type="term" value="F:DNA binding"/>
    <property type="evidence" value="ECO:0007669"/>
    <property type="project" value="UniProtKB-KW"/>
</dbReference>
<dbReference type="Gene3D" id="1.10.10.10">
    <property type="entry name" value="Winged helix-like DNA-binding domain superfamily/Winged helix DNA-binding domain"/>
    <property type="match status" value="1"/>
</dbReference>
<dbReference type="PANTHER" id="PTHR42756">
    <property type="entry name" value="TRANSCRIPTIONAL REGULATOR, MARR"/>
    <property type="match status" value="1"/>
</dbReference>
<dbReference type="PROSITE" id="PS50995">
    <property type="entry name" value="HTH_MARR_2"/>
    <property type="match status" value="1"/>
</dbReference>
<dbReference type="InterPro" id="IPR000835">
    <property type="entry name" value="HTH_MarR-typ"/>
</dbReference>
<comment type="caution">
    <text evidence="5">The sequence shown here is derived from an EMBL/GenBank/DDBJ whole genome shotgun (WGS) entry which is preliminary data.</text>
</comment>
<reference evidence="5" key="1">
    <citation type="journal article" date="2014" name="Int. J. Syst. Evol. Microbiol.">
        <title>Complete genome sequence of Corynebacterium casei LMG S-19264T (=DSM 44701T), isolated from a smear-ripened cheese.</title>
        <authorList>
            <consortium name="US DOE Joint Genome Institute (JGI-PGF)"/>
            <person name="Walter F."/>
            <person name="Albersmeier A."/>
            <person name="Kalinowski J."/>
            <person name="Ruckert C."/>
        </authorList>
    </citation>
    <scope>NUCLEOTIDE SEQUENCE</scope>
    <source>
        <strain evidence="5">CGMCC 1.15178</strain>
    </source>
</reference>
<feature type="domain" description="HTH marR-type" evidence="4">
    <location>
        <begin position="9"/>
        <end position="141"/>
    </location>
</feature>
<dbReference type="GO" id="GO:0003700">
    <property type="term" value="F:DNA-binding transcription factor activity"/>
    <property type="evidence" value="ECO:0007669"/>
    <property type="project" value="InterPro"/>
</dbReference>
<keyword evidence="3" id="KW-0804">Transcription</keyword>
<evidence type="ECO:0000313" key="5">
    <source>
        <dbReference type="EMBL" id="GGD57940.1"/>
    </source>
</evidence>
<dbReference type="InterPro" id="IPR036388">
    <property type="entry name" value="WH-like_DNA-bd_sf"/>
</dbReference>
<dbReference type="InterPro" id="IPR036390">
    <property type="entry name" value="WH_DNA-bd_sf"/>
</dbReference>
<accession>A0A916YRH6</accession>
<keyword evidence="6" id="KW-1185">Reference proteome</keyword>
<keyword evidence="1" id="KW-0805">Transcription regulation</keyword>
<evidence type="ECO:0000256" key="3">
    <source>
        <dbReference type="ARBA" id="ARBA00023163"/>
    </source>
</evidence>
<evidence type="ECO:0000259" key="4">
    <source>
        <dbReference type="PROSITE" id="PS50995"/>
    </source>
</evidence>
<organism evidence="5 6">
    <name type="scientific">Paenibacillus nasutitermitis</name>
    <dbReference type="NCBI Taxonomy" id="1652958"/>
    <lineage>
        <taxon>Bacteria</taxon>
        <taxon>Bacillati</taxon>
        <taxon>Bacillota</taxon>
        <taxon>Bacilli</taxon>
        <taxon>Bacillales</taxon>
        <taxon>Paenibacillaceae</taxon>
        <taxon>Paenibacillus</taxon>
    </lineage>
</organism>
<dbReference type="AlphaFoldDB" id="A0A916YRH6"/>